<dbReference type="PATRIC" id="fig|1637975.4.peg.3677"/>
<gene>
    <name evidence="9" type="primary">buk</name>
    <name evidence="11" type="ORF">AN957_18620</name>
</gene>
<evidence type="ECO:0000256" key="1">
    <source>
        <dbReference type="ARBA" id="ARBA00004496"/>
    </source>
</evidence>
<keyword evidence="5 9" id="KW-0547">Nucleotide-binding</keyword>
<dbReference type="PIRSF" id="PIRSF036458">
    <property type="entry name" value="Butyrate_kin"/>
    <property type="match status" value="1"/>
</dbReference>
<dbReference type="PANTHER" id="PTHR21060">
    <property type="entry name" value="ACETATE KINASE"/>
    <property type="match status" value="1"/>
</dbReference>
<comment type="catalytic activity">
    <reaction evidence="8 9">
        <text>butanoate + ATP = butanoyl phosphate + ADP</text>
        <dbReference type="Rhea" id="RHEA:13585"/>
        <dbReference type="ChEBI" id="CHEBI:17968"/>
        <dbReference type="ChEBI" id="CHEBI:30616"/>
        <dbReference type="ChEBI" id="CHEBI:58079"/>
        <dbReference type="ChEBI" id="CHEBI:456216"/>
        <dbReference type="EC" id="2.7.2.7"/>
    </reaction>
</comment>
<reference evidence="11 12" key="1">
    <citation type="submission" date="2015-09" db="EMBL/GenBank/DDBJ databases">
        <title>Genome sequencing project for genomic taxonomy and phylogenomics of Bacillus-like bacteria.</title>
        <authorList>
            <person name="Liu B."/>
            <person name="Wang J."/>
            <person name="Zhu Y."/>
            <person name="Liu G."/>
            <person name="Chen Q."/>
            <person name="Chen Z."/>
            <person name="Lan J."/>
            <person name="Che J."/>
            <person name="Ge C."/>
            <person name="Shi H."/>
            <person name="Pan Z."/>
            <person name="Liu X."/>
        </authorList>
    </citation>
    <scope>NUCLEOTIDE SEQUENCE [LARGE SCALE GENOMIC DNA]</scope>
    <source>
        <strain evidence="11 12">FJAT-18043</strain>
    </source>
</reference>
<sequence>MQEQGHRILVINPGSTSTKIGVFDNDISILEKTLRHDTDVINSFENIIDQYEFRKNAILETLDQEGFNISKLSAVCGRGGLLRPIEGGTYSVNDAMLQDLREGFAGQHASNLGGIIAYEIATALNIPSYIVDPVVVDEMDPIARISGLSKIERVSIFHALNQKAVARRVAKELGKKYEDMNLIVTHMGGGITVGAHKKGRVIDVNNGLHGEGPFSPERAGTVPIGDLVSLCFSGQYYREEITKMLVGQGGLVGYLGTNDAVKVEKMIEAGDEKAKLVYSAMAYQVAKEIGAASAVLNGKVDAIIITGGLAYGKGFVKEISDRISWIADVIVQPGEDELQALAEGALRVLRGEENEKVYPGNVNVEATV</sequence>
<dbReference type="NCBIfam" id="NF002834">
    <property type="entry name" value="PRK03011.1-5"/>
    <property type="match status" value="1"/>
</dbReference>
<dbReference type="InterPro" id="IPR011245">
    <property type="entry name" value="Butyrate_kin"/>
</dbReference>
<dbReference type="STRING" id="1637975.AN957_18620"/>
<dbReference type="GO" id="GO:0047761">
    <property type="term" value="F:butyrate kinase activity"/>
    <property type="evidence" value="ECO:0007669"/>
    <property type="project" value="UniProtKB-UniRule"/>
</dbReference>
<evidence type="ECO:0000256" key="10">
    <source>
        <dbReference type="RuleBase" id="RU003835"/>
    </source>
</evidence>
<accession>A0A0Q3QS41</accession>
<name>A0A0Q3QS41_9BACI</name>
<keyword evidence="3 9" id="KW-0963">Cytoplasm</keyword>
<evidence type="ECO:0000256" key="7">
    <source>
        <dbReference type="ARBA" id="ARBA00022840"/>
    </source>
</evidence>
<evidence type="ECO:0000256" key="4">
    <source>
        <dbReference type="ARBA" id="ARBA00022679"/>
    </source>
</evidence>
<dbReference type="PRINTS" id="PR00471">
    <property type="entry name" value="ACETATEKNASE"/>
</dbReference>
<evidence type="ECO:0000313" key="12">
    <source>
        <dbReference type="Proteomes" id="UP000050996"/>
    </source>
</evidence>
<dbReference type="EC" id="2.7.2.7" evidence="9"/>
<proteinExistence type="inferred from homology"/>
<evidence type="ECO:0000256" key="2">
    <source>
        <dbReference type="ARBA" id="ARBA00008748"/>
    </source>
</evidence>
<dbReference type="EMBL" id="LJIX01000006">
    <property type="protein sequence ID" value="KQL20400.1"/>
    <property type="molecule type" value="Genomic_DNA"/>
</dbReference>
<evidence type="ECO:0000256" key="8">
    <source>
        <dbReference type="ARBA" id="ARBA00048596"/>
    </source>
</evidence>
<keyword evidence="7 9" id="KW-0067">ATP-binding</keyword>
<dbReference type="HAMAP" id="MF_00542">
    <property type="entry name" value="Butyrate_kinase"/>
    <property type="match status" value="1"/>
</dbReference>
<dbReference type="Proteomes" id="UP000050996">
    <property type="component" value="Unassembled WGS sequence"/>
</dbReference>
<dbReference type="PROSITE" id="PS01075">
    <property type="entry name" value="ACETATE_KINASE_1"/>
    <property type="match status" value="1"/>
</dbReference>
<dbReference type="Pfam" id="PF00871">
    <property type="entry name" value="Acetate_kinase"/>
    <property type="match status" value="1"/>
</dbReference>
<dbReference type="CDD" id="cd24011">
    <property type="entry name" value="ASKHA_NBD_BK"/>
    <property type="match status" value="1"/>
</dbReference>
<dbReference type="NCBIfam" id="TIGR02707">
    <property type="entry name" value="butyr_kinase"/>
    <property type="match status" value="1"/>
</dbReference>
<comment type="subcellular location">
    <subcellularLocation>
        <location evidence="1 9">Cytoplasm</location>
    </subcellularLocation>
</comment>
<dbReference type="AlphaFoldDB" id="A0A0Q3QS41"/>
<dbReference type="PROSITE" id="PS01076">
    <property type="entry name" value="ACETATE_KINASE_2"/>
    <property type="match status" value="1"/>
</dbReference>
<keyword evidence="6 9" id="KW-0418">Kinase</keyword>
<evidence type="ECO:0000256" key="6">
    <source>
        <dbReference type="ARBA" id="ARBA00022777"/>
    </source>
</evidence>
<keyword evidence="12" id="KW-1185">Reference proteome</keyword>
<dbReference type="InterPro" id="IPR023865">
    <property type="entry name" value="Aliphatic_acid_kinase_CS"/>
</dbReference>
<evidence type="ECO:0000256" key="3">
    <source>
        <dbReference type="ARBA" id="ARBA00022490"/>
    </source>
</evidence>
<evidence type="ECO:0000313" key="11">
    <source>
        <dbReference type="EMBL" id="KQL20400.1"/>
    </source>
</evidence>
<dbReference type="RefSeq" id="WP_053476941.1">
    <property type="nucleotide sequence ID" value="NZ_CP041305.1"/>
</dbReference>
<comment type="caution">
    <text evidence="11">The sequence shown here is derived from an EMBL/GenBank/DDBJ whole genome shotgun (WGS) entry which is preliminary data.</text>
</comment>
<comment type="similarity">
    <text evidence="2 9 10">Belongs to the acetokinase family.</text>
</comment>
<protein>
    <recommendedName>
        <fullName evidence="9">Probable butyrate kinase</fullName>
        <shortName evidence="9">BK</shortName>
        <ecNumber evidence="9">2.7.2.7</ecNumber>
    </recommendedName>
    <alternativeName>
        <fullName evidence="9">Branched-chain carboxylic acid kinase</fullName>
    </alternativeName>
</protein>
<dbReference type="GO" id="GO:0005524">
    <property type="term" value="F:ATP binding"/>
    <property type="evidence" value="ECO:0007669"/>
    <property type="project" value="UniProtKB-KW"/>
</dbReference>
<dbReference type="InterPro" id="IPR000890">
    <property type="entry name" value="Aliphatic_acid_kin_short-chain"/>
</dbReference>
<keyword evidence="4 9" id="KW-0808">Transferase</keyword>
<dbReference type="Gene3D" id="3.30.420.40">
    <property type="match status" value="2"/>
</dbReference>
<dbReference type="InterPro" id="IPR043129">
    <property type="entry name" value="ATPase_NBD"/>
</dbReference>
<dbReference type="GO" id="GO:0008776">
    <property type="term" value="F:acetate kinase activity"/>
    <property type="evidence" value="ECO:0007669"/>
    <property type="project" value="TreeGrafter"/>
</dbReference>
<dbReference type="GO" id="GO:0005737">
    <property type="term" value="C:cytoplasm"/>
    <property type="evidence" value="ECO:0007669"/>
    <property type="project" value="UniProtKB-SubCell"/>
</dbReference>
<organism evidence="11 12">
    <name type="scientific">Cytobacillus solani</name>
    <dbReference type="NCBI Taxonomy" id="1637975"/>
    <lineage>
        <taxon>Bacteria</taxon>
        <taxon>Bacillati</taxon>
        <taxon>Bacillota</taxon>
        <taxon>Bacilli</taxon>
        <taxon>Bacillales</taxon>
        <taxon>Bacillaceae</taxon>
        <taxon>Cytobacillus</taxon>
    </lineage>
</organism>
<evidence type="ECO:0000256" key="5">
    <source>
        <dbReference type="ARBA" id="ARBA00022741"/>
    </source>
</evidence>
<dbReference type="PANTHER" id="PTHR21060:SF3">
    <property type="entry name" value="BUTYRATE KINASE 2-RELATED"/>
    <property type="match status" value="1"/>
</dbReference>
<evidence type="ECO:0000256" key="9">
    <source>
        <dbReference type="HAMAP-Rule" id="MF_00542"/>
    </source>
</evidence>
<dbReference type="SUPFAM" id="SSF53067">
    <property type="entry name" value="Actin-like ATPase domain"/>
    <property type="match status" value="2"/>
</dbReference>
<dbReference type="GO" id="GO:0006083">
    <property type="term" value="P:acetate metabolic process"/>
    <property type="evidence" value="ECO:0007669"/>
    <property type="project" value="TreeGrafter"/>
</dbReference>